<dbReference type="Pfam" id="PF04607">
    <property type="entry name" value="RelA_SpoT"/>
    <property type="match status" value="1"/>
</dbReference>
<gene>
    <name evidence="2" type="ORF">PZ740_11065</name>
</gene>
<dbReference type="CDD" id="cd05399">
    <property type="entry name" value="NT_Rel-Spo_like"/>
    <property type="match status" value="1"/>
</dbReference>
<dbReference type="PANTHER" id="PTHR41773">
    <property type="entry name" value="GTP PYROPHOSPHATASE-RELATED"/>
    <property type="match status" value="1"/>
</dbReference>
<comment type="caution">
    <text evidence="2">The sequence shown here is derived from an EMBL/GenBank/DDBJ whole genome shotgun (WGS) entry which is preliminary data.</text>
</comment>
<feature type="domain" description="RelA/SpoT" evidence="1">
    <location>
        <begin position="63"/>
        <end position="189"/>
    </location>
</feature>
<dbReference type="InterPro" id="IPR007685">
    <property type="entry name" value="RelA_SpoT"/>
</dbReference>
<evidence type="ECO:0000259" key="1">
    <source>
        <dbReference type="SMART" id="SM00954"/>
    </source>
</evidence>
<dbReference type="PANTHER" id="PTHR41773:SF1">
    <property type="entry name" value="RELA_SPOT DOMAIN-CONTAINING PROTEIN"/>
    <property type="match status" value="1"/>
</dbReference>
<dbReference type="SUPFAM" id="SSF81301">
    <property type="entry name" value="Nucleotidyltransferase"/>
    <property type="match status" value="1"/>
</dbReference>
<proteinExistence type="predicted"/>
<evidence type="ECO:0000313" key="3">
    <source>
        <dbReference type="Proteomes" id="UP001301140"/>
    </source>
</evidence>
<keyword evidence="3" id="KW-1185">Reference proteome</keyword>
<dbReference type="AlphaFoldDB" id="A0AAP3XRW9"/>
<dbReference type="RefSeq" id="WP_327789339.1">
    <property type="nucleotide sequence ID" value="NZ_JARGEQ010000098.1"/>
</dbReference>
<dbReference type="Proteomes" id="UP001301140">
    <property type="component" value="Unassembled WGS sequence"/>
</dbReference>
<dbReference type="EMBL" id="JARGEQ010000098">
    <property type="protein sequence ID" value="MDF1586919.1"/>
    <property type="molecule type" value="Genomic_DNA"/>
</dbReference>
<dbReference type="InterPro" id="IPR043519">
    <property type="entry name" value="NT_sf"/>
</dbReference>
<evidence type="ECO:0000313" key="2">
    <source>
        <dbReference type="EMBL" id="MDF1586919.1"/>
    </source>
</evidence>
<dbReference type="Gene3D" id="1.10.287.860">
    <property type="entry name" value="Nucleotidyltransferase"/>
    <property type="match status" value="1"/>
</dbReference>
<dbReference type="GO" id="GO:0015969">
    <property type="term" value="P:guanosine tetraphosphate metabolic process"/>
    <property type="evidence" value="ECO:0007669"/>
    <property type="project" value="InterPro"/>
</dbReference>
<dbReference type="SMART" id="SM00954">
    <property type="entry name" value="RelA_SpoT"/>
    <property type="match status" value="1"/>
</dbReference>
<organism evidence="2 3">
    <name type="scientific">Marinimicrococcus flavescens</name>
    <dbReference type="NCBI Taxonomy" id="3031815"/>
    <lineage>
        <taxon>Bacteria</taxon>
        <taxon>Pseudomonadati</taxon>
        <taxon>Pseudomonadota</taxon>
        <taxon>Alphaproteobacteria</taxon>
        <taxon>Geminicoccales</taxon>
        <taxon>Geminicoccaceae</taxon>
        <taxon>Marinimicrococcus</taxon>
    </lineage>
</organism>
<name>A0AAP3XRW9_9PROT</name>
<accession>A0AAP3XRW9</accession>
<reference evidence="2 3" key="1">
    <citation type="submission" date="2023-03" db="EMBL/GenBank/DDBJ databases">
        <title>YIM 152171 draft genome.</title>
        <authorList>
            <person name="Yang Z."/>
        </authorList>
    </citation>
    <scope>NUCLEOTIDE SEQUENCE [LARGE SCALE GENOMIC DNA]</scope>
    <source>
        <strain evidence="2 3">YIM 152171</strain>
    </source>
</reference>
<dbReference type="Gene3D" id="3.30.460.10">
    <property type="entry name" value="Beta Polymerase, domain 2"/>
    <property type="match status" value="1"/>
</dbReference>
<sequence>MDRITRRPRASAGNHAIGESNMQRFHEWFESKYADHQRLAVAATSLVQTVLRRKGIPYLNVTARTKTAESAAAKYKKTCYANLDREFTDLTGIRIIGYLPKDIRAACEAIREAFEVDEENTSDRSTSLGVDRIGYRSIHFVCTLGTHRHPLPEYEGLSELKFEVQIRTVLQHAWAELAHDRSYKLGRALPLELQRKLNLYAGLLEIADAGFETVAHEINAYRSSIEERGMRQLHSRGIDEFSLGAYVNSLEINHEVVASDESDDEFEVEKDMNTILAYELRAFGLRTVGEIEKLYTKQLKRDLAVRTKPYKAAGLLRTMLMHNDIHRYFRKCRPDWTIMDHDTFRILSQKYGGARLLDILKQNGAFAIDDHGQVMDNDAL</sequence>
<protein>
    <recommendedName>
        <fullName evidence="1">RelA/SpoT domain-containing protein</fullName>
    </recommendedName>
</protein>